<organism evidence="1">
    <name type="scientific">marine sediment metagenome</name>
    <dbReference type="NCBI Taxonomy" id="412755"/>
    <lineage>
        <taxon>unclassified sequences</taxon>
        <taxon>metagenomes</taxon>
        <taxon>ecological metagenomes</taxon>
    </lineage>
</organism>
<gene>
    <name evidence="1" type="ORF">LCGC14_1196820</name>
</gene>
<sequence length="246" mass="28617">MKAISGEPIANKYALDTRDDKYSLDFLYSENLADIEAGIQETIKGLDMSILAVGLAFVKIDREALYVQAGYKHYLAYLDQAEDRLDMSRQTMSDYKRIGETYLDYKSKLQKAGFIEEGNLHKLRFLERALGRHRSAEVFKRICSDSLRAFRAYALGKPSEQSDDKPLREYNPDIQITTKRIMVDGKNILRIDPDLDEKTKLELTDYLKQIYTIRSTGNQPYIFNLYDELEAKAIERFLKKRRKVKN</sequence>
<comment type="caution">
    <text evidence="1">The sequence shown here is derived from an EMBL/GenBank/DDBJ whole genome shotgun (WGS) entry which is preliminary data.</text>
</comment>
<dbReference type="EMBL" id="LAZR01006118">
    <property type="protein sequence ID" value="KKM94583.1"/>
    <property type="molecule type" value="Genomic_DNA"/>
</dbReference>
<accession>A0A0F9LMI8</accession>
<evidence type="ECO:0000313" key="1">
    <source>
        <dbReference type="EMBL" id="KKM94583.1"/>
    </source>
</evidence>
<reference evidence="1" key="1">
    <citation type="journal article" date="2015" name="Nature">
        <title>Complex archaea that bridge the gap between prokaryotes and eukaryotes.</title>
        <authorList>
            <person name="Spang A."/>
            <person name="Saw J.H."/>
            <person name="Jorgensen S.L."/>
            <person name="Zaremba-Niedzwiedzka K."/>
            <person name="Martijn J."/>
            <person name="Lind A.E."/>
            <person name="van Eijk R."/>
            <person name="Schleper C."/>
            <person name="Guy L."/>
            <person name="Ettema T.J."/>
        </authorList>
    </citation>
    <scope>NUCLEOTIDE SEQUENCE</scope>
</reference>
<proteinExistence type="predicted"/>
<name>A0A0F9LMI8_9ZZZZ</name>
<dbReference type="AlphaFoldDB" id="A0A0F9LMI8"/>
<protein>
    <submittedName>
        <fullName evidence="1">Uncharacterized protein</fullName>
    </submittedName>
</protein>